<reference evidence="2 3" key="1">
    <citation type="submission" date="2024-06" db="EMBL/GenBank/DDBJ databases">
        <title>A chromosome-level genome assembly of beet webworm, Loxostege sticticalis.</title>
        <authorList>
            <person name="Zhang Y."/>
        </authorList>
    </citation>
    <scope>NUCLEOTIDE SEQUENCE [LARGE SCALE GENOMIC DNA]</scope>
    <source>
        <strain evidence="2">AQ028</strain>
        <tissue evidence="2">Male pupae</tissue>
    </source>
</reference>
<name>A0ABD0S9P0_LOXSC</name>
<evidence type="ECO:0000313" key="2">
    <source>
        <dbReference type="EMBL" id="KAL0810587.1"/>
    </source>
</evidence>
<organism evidence="2 3">
    <name type="scientific">Loxostege sticticalis</name>
    <name type="common">Beet webworm moth</name>
    <dbReference type="NCBI Taxonomy" id="481309"/>
    <lineage>
        <taxon>Eukaryota</taxon>
        <taxon>Metazoa</taxon>
        <taxon>Ecdysozoa</taxon>
        <taxon>Arthropoda</taxon>
        <taxon>Hexapoda</taxon>
        <taxon>Insecta</taxon>
        <taxon>Pterygota</taxon>
        <taxon>Neoptera</taxon>
        <taxon>Endopterygota</taxon>
        <taxon>Lepidoptera</taxon>
        <taxon>Glossata</taxon>
        <taxon>Ditrysia</taxon>
        <taxon>Pyraloidea</taxon>
        <taxon>Crambidae</taxon>
        <taxon>Pyraustinae</taxon>
        <taxon>Loxostege</taxon>
    </lineage>
</organism>
<proteinExistence type="predicted"/>
<dbReference type="Proteomes" id="UP001549921">
    <property type="component" value="Unassembled WGS sequence"/>
</dbReference>
<accession>A0ABD0S9P0</accession>
<comment type="caution">
    <text evidence="2">The sequence shown here is derived from an EMBL/GenBank/DDBJ whole genome shotgun (WGS) entry which is preliminary data.</text>
</comment>
<dbReference type="AlphaFoldDB" id="A0ABD0S9P0"/>
<dbReference type="PANTHER" id="PTHR47331:SF5">
    <property type="entry name" value="RIBONUCLEASE H"/>
    <property type="match status" value="1"/>
</dbReference>
<sequence>MMTAPQVHDEEQNKNIATLTRYKRVEHLKSQFWQRFNREYISELQRRNKWCKPAEGLRLHQMVVVKDDRLPPNRWLLGRISHVYPGTDGVARVADVITSSGTLRRAFNRLIPLPILEPDVPTPAAC</sequence>
<dbReference type="PANTHER" id="PTHR47331">
    <property type="entry name" value="PHD-TYPE DOMAIN-CONTAINING PROTEIN"/>
    <property type="match status" value="1"/>
</dbReference>
<evidence type="ECO:0000259" key="1">
    <source>
        <dbReference type="Pfam" id="PF18701"/>
    </source>
</evidence>
<feature type="domain" description="DUF5641" evidence="1">
    <location>
        <begin position="20"/>
        <end position="113"/>
    </location>
</feature>
<protein>
    <recommendedName>
        <fullName evidence="1">DUF5641 domain-containing protein</fullName>
    </recommendedName>
</protein>
<evidence type="ECO:0000313" key="3">
    <source>
        <dbReference type="Proteomes" id="UP001549921"/>
    </source>
</evidence>
<dbReference type="EMBL" id="JBEDNZ010000026">
    <property type="protein sequence ID" value="KAL0810587.1"/>
    <property type="molecule type" value="Genomic_DNA"/>
</dbReference>
<gene>
    <name evidence="2" type="ORF">ABMA28_010704</name>
</gene>
<dbReference type="InterPro" id="IPR040676">
    <property type="entry name" value="DUF5641"/>
</dbReference>
<dbReference type="Pfam" id="PF18701">
    <property type="entry name" value="DUF5641"/>
    <property type="match status" value="1"/>
</dbReference>